<keyword evidence="2" id="KW-0229">DNA integration</keyword>
<dbReference type="GO" id="GO:0015074">
    <property type="term" value="P:DNA integration"/>
    <property type="evidence" value="ECO:0007669"/>
    <property type="project" value="UniProtKB-KW"/>
</dbReference>
<protein>
    <submittedName>
        <fullName evidence="6">Integrase</fullName>
    </submittedName>
</protein>
<evidence type="ECO:0000256" key="2">
    <source>
        <dbReference type="ARBA" id="ARBA00022908"/>
    </source>
</evidence>
<dbReference type="GO" id="GO:0003677">
    <property type="term" value="F:DNA binding"/>
    <property type="evidence" value="ECO:0007669"/>
    <property type="project" value="UniProtKB-KW"/>
</dbReference>
<accession>A0A0D3RJZ3</accession>
<evidence type="ECO:0000259" key="5">
    <source>
        <dbReference type="PROSITE" id="PS51898"/>
    </source>
</evidence>
<geneLocation type="plasmid" evidence="6">
    <name>pSTM_Phi</name>
</geneLocation>
<name>A0A0D3RJZ3_SALTM</name>
<dbReference type="PROSITE" id="PS51898">
    <property type="entry name" value="TYR_RECOMBINASE"/>
    <property type="match status" value="1"/>
</dbReference>
<dbReference type="PANTHER" id="PTHR30629:SF2">
    <property type="entry name" value="PROPHAGE INTEGRASE INTS-RELATED"/>
    <property type="match status" value="1"/>
</dbReference>
<feature type="domain" description="Tyr recombinase" evidence="5">
    <location>
        <begin position="146"/>
        <end position="330"/>
    </location>
</feature>
<organism evidence="6">
    <name type="scientific">Salmonella typhimurium</name>
    <dbReference type="NCBI Taxonomy" id="90371"/>
    <lineage>
        <taxon>Bacteria</taxon>
        <taxon>Pseudomonadati</taxon>
        <taxon>Pseudomonadota</taxon>
        <taxon>Gammaproteobacteria</taxon>
        <taxon>Enterobacterales</taxon>
        <taxon>Enterobacteriaceae</taxon>
        <taxon>Salmonella</taxon>
    </lineage>
</organism>
<dbReference type="InterPro" id="IPR050808">
    <property type="entry name" value="Phage_Integrase"/>
</dbReference>
<sequence>MKNSFDRARAAENTSQETIEYLDRASQMTTMAASLVSGDMRFSDAFQLFTRLSLLITRRRPEIAVHCILIHVLPFIADVKVSDINRVLVNQLVNPLILEGKIVMGRRVFSLMKQFLGWCAFQGMIDTSPLNDLSLNKVAGGAKPAPRERKLTDAEVWVFWNVWDYFNVCPGTKWAARLCLVAARRPDEVLRAGVQEFDLKRGVWNQGTRNKSARHHSLPLSSLMKECVEELINYGKGSKWLVPSNKQPGKDVPMSKVAIAQALRRILERPELMDVEAFTPRDLRRTARSYFPALGINPEVSRKIMNHSLEGMDRVYDRHDYMDEMRVALEGFSTYIASIVNQNDLDEIDHKFKGDRLATELIRINFSQ</sequence>
<evidence type="ECO:0000256" key="1">
    <source>
        <dbReference type="ARBA" id="ARBA00008857"/>
    </source>
</evidence>
<dbReference type="RefSeq" id="WP_147167313.1">
    <property type="nucleotide sequence ID" value="NZ_KP763470.1"/>
</dbReference>
<keyword evidence="6" id="KW-0614">Plasmid</keyword>
<keyword evidence="3" id="KW-0238">DNA-binding</keyword>
<dbReference type="Gene3D" id="1.10.150.130">
    <property type="match status" value="1"/>
</dbReference>
<dbReference type="AlphaFoldDB" id="A0A0D3RJZ3"/>
<comment type="similarity">
    <text evidence="1">Belongs to the 'phage' integrase family.</text>
</comment>
<dbReference type="CDD" id="cd00801">
    <property type="entry name" value="INT_P4_C"/>
    <property type="match status" value="1"/>
</dbReference>
<evidence type="ECO:0000256" key="4">
    <source>
        <dbReference type="ARBA" id="ARBA00023172"/>
    </source>
</evidence>
<dbReference type="Pfam" id="PF00589">
    <property type="entry name" value="Phage_integrase"/>
    <property type="match status" value="1"/>
</dbReference>
<evidence type="ECO:0000256" key="3">
    <source>
        <dbReference type="ARBA" id="ARBA00023125"/>
    </source>
</evidence>
<dbReference type="PANTHER" id="PTHR30629">
    <property type="entry name" value="PROPHAGE INTEGRASE"/>
    <property type="match status" value="1"/>
</dbReference>
<reference evidence="6" key="1">
    <citation type="journal article" date="2015" name="FEMS Microbiol. Lett.">
        <title>Characterisation of a large novel phage-like plasmid in Salmonella enterica serovar Typhimurium.</title>
        <authorList>
            <person name="Octavia S."/>
            <person name="Sara J."/>
            <person name="Lan R."/>
        </authorList>
    </citation>
    <scope>NUCLEOTIDE SEQUENCE</scope>
    <source>
        <strain evidence="6">L946</strain>
        <plasmid evidence="6">pSTM_Phi</plasmid>
    </source>
</reference>
<dbReference type="Gene3D" id="1.10.443.10">
    <property type="entry name" value="Intergrase catalytic core"/>
    <property type="match status" value="1"/>
</dbReference>
<dbReference type="InterPro" id="IPR013762">
    <property type="entry name" value="Integrase-like_cat_sf"/>
</dbReference>
<evidence type="ECO:0000313" key="6">
    <source>
        <dbReference type="EMBL" id="AJS09932.1"/>
    </source>
</evidence>
<dbReference type="InterPro" id="IPR002104">
    <property type="entry name" value="Integrase_catalytic"/>
</dbReference>
<dbReference type="EMBL" id="KP763470">
    <property type="protein sequence ID" value="AJS09932.1"/>
    <property type="molecule type" value="Genomic_DNA"/>
</dbReference>
<keyword evidence="4" id="KW-0233">DNA recombination</keyword>
<dbReference type="InterPro" id="IPR011010">
    <property type="entry name" value="DNA_brk_join_enz"/>
</dbReference>
<proteinExistence type="inferred from homology"/>
<dbReference type="SUPFAM" id="SSF56349">
    <property type="entry name" value="DNA breaking-rejoining enzymes"/>
    <property type="match status" value="1"/>
</dbReference>
<dbReference type="InterPro" id="IPR010998">
    <property type="entry name" value="Integrase_recombinase_N"/>
</dbReference>
<dbReference type="GO" id="GO:0006310">
    <property type="term" value="P:DNA recombination"/>
    <property type="evidence" value="ECO:0007669"/>
    <property type="project" value="UniProtKB-KW"/>
</dbReference>